<evidence type="ECO:0000256" key="1">
    <source>
        <dbReference type="ARBA" id="ARBA00009437"/>
    </source>
</evidence>
<dbReference type="InterPro" id="IPR005119">
    <property type="entry name" value="LysR_subst-bd"/>
</dbReference>
<keyword evidence="3" id="KW-0238">DNA-binding</keyword>
<dbReference type="RefSeq" id="WP_273947782.1">
    <property type="nucleotide sequence ID" value="NZ_JAQSIP010000001.1"/>
</dbReference>
<dbReference type="InterPro" id="IPR036390">
    <property type="entry name" value="WH_DNA-bd_sf"/>
</dbReference>
<dbReference type="Proteomes" id="UP001528673">
    <property type="component" value="Unassembled WGS sequence"/>
</dbReference>
<dbReference type="SUPFAM" id="SSF46785">
    <property type="entry name" value="Winged helix' DNA-binding domain"/>
    <property type="match status" value="1"/>
</dbReference>
<keyword evidence="2" id="KW-0805">Transcription regulation</keyword>
<evidence type="ECO:0000313" key="6">
    <source>
        <dbReference type="EMBL" id="MDD0836974.1"/>
    </source>
</evidence>
<gene>
    <name evidence="6" type="ORF">PSQ40_00165</name>
</gene>
<dbReference type="PRINTS" id="PR00039">
    <property type="entry name" value="HTHLYSR"/>
</dbReference>
<name>A0ABT5MSF7_9BURK</name>
<dbReference type="InterPro" id="IPR036388">
    <property type="entry name" value="WH-like_DNA-bd_sf"/>
</dbReference>
<dbReference type="Gene3D" id="3.40.190.290">
    <property type="match status" value="1"/>
</dbReference>
<evidence type="ECO:0000256" key="2">
    <source>
        <dbReference type="ARBA" id="ARBA00023015"/>
    </source>
</evidence>
<dbReference type="Pfam" id="PF03466">
    <property type="entry name" value="LysR_substrate"/>
    <property type="match status" value="1"/>
</dbReference>
<dbReference type="InterPro" id="IPR000847">
    <property type="entry name" value="LysR_HTH_N"/>
</dbReference>
<dbReference type="SUPFAM" id="SSF53850">
    <property type="entry name" value="Periplasmic binding protein-like II"/>
    <property type="match status" value="1"/>
</dbReference>
<accession>A0ABT5MSF7</accession>
<dbReference type="InterPro" id="IPR058163">
    <property type="entry name" value="LysR-type_TF_proteobact-type"/>
</dbReference>
<evidence type="ECO:0000256" key="4">
    <source>
        <dbReference type="ARBA" id="ARBA00023163"/>
    </source>
</evidence>
<keyword evidence="4" id="KW-0804">Transcription</keyword>
<proteinExistence type="inferred from homology"/>
<evidence type="ECO:0000256" key="3">
    <source>
        <dbReference type="ARBA" id="ARBA00023125"/>
    </source>
</evidence>
<dbReference type="Gene3D" id="1.10.10.10">
    <property type="entry name" value="Winged helix-like DNA-binding domain superfamily/Winged helix DNA-binding domain"/>
    <property type="match status" value="1"/>
</dbReference>
<dbReference type="Pfam" id="PF00126">
    <property type="entry name" value="HTH_1"/>
    <property type="match status" value="1"/>
</dbReference>
<dbReference type="CDD" id="cd08422">
    <property type="entry name" value="PBP2_CrgA_like"/>
    <property type="match status" value="1"/>
</dbReference>
<evidence type="ECO:0000313" key="7">
    <source>
        <dbReference type="Proteomes" id="UP001528673"/>
    </source>
</evidence>
<dbReference type="EMBL" id="JAQSIP010000001">
    <property type="protein sequence ID" value="MDD0836974.1"/>
    <property type="molecule type" value="Genomic_DNA"/>
</dbReference>
<reference evidence="6 7" key="1">
    <citation type="submission" date="2023-02" db="EMBL/GenBank/DDBJ databases">
        <title>Bacterial whole genomic sequence of Curvibacter sp. HBC61.</title>
        <authorList>
            <person name="Le V."/>
            <person name="Ko S.-R."/>
            <person name="Ahn C.-Y."/>
            <person name="Oh H.-M."/>
        </authorList>
    </citation>
    <scope>NUCLEOTIDE SEQUENCE [LARGE SCALE GENOMIC DNA]</scope>
    <source>
        <strain evidence="6 7">HBC61</strain>
    </source>
</reference>
<comment type="similarity">
    <text evidence="1">Belongs to the LysR transcriptional regulatory family.</text>
</comment>
<evidence type="ECO:0000259" key="5">
    <source>
        <dbReference type="PROSITE" id="PS50931"/>
    </source>
</evidence>
<keyword evidence="7" id="KW-1185">Reference proteome</keyword>
<dbReference type="PANTHER" id="PTHR30537">
    <property type="entry name" value="HTH-TYPE TRANSCRIPTIONAL REGULATOR"/>
    <property type="match status" value="1"/>
</dbReference>
<comment type="caution">
    <text evidence="6">The sequence shown here is derived from an EMBL/GenBank/DDBJ whole genome shotgun (WGS) entry which is preliminary data.</text>
</comment>
<organism evidence="6 7">
    <name type="scientific">Curvibacter cyanobacteriorum</name>
    <dbReference type="NCBI Taxonomy" id="3026422"/>
    <lineage>
        <taxon>Bacteria</taxon>
        <taxon>Pseudomonadati</taxon>
        <taxon>Pseudomonadota</taxon>
        <taxon>Betaproteobacteria</taxon>
        <taxon>Burkholderiales</taxon>
        <taxon>Comamonadaceae</taxon>
        <taxon>Curvibacter</taxon>
    </lineage>
</organism>
<dbReference type="PANTHER" id="PTHR30537:SF5">
    <property type="entry name" value="HTH-TYPE TRANSCRIPTIONAL ACTIVATOR TTDR-RELATED"/>
    <property type="match status" value="1"/>
</dbReference>
<feature type="domain" description="HTH lysR-type" evidence="5">
    <location>
        <begin position="8"/>
        <end position="65"/>
    </location>
</feature>
<sequence>MDTPLNHTLWGHLHWLVVLAQQGSYTAAARRLGVSKAAVSQRISELERLAGVPLVQRTTRSVRLTEAGQRLVDDTRAPFDAIAHSFASVRDLAGTPRGRLRVTAPVALSRQQLVPRLADFLRQYPEVRLELELSDRFASLAMEGLDLAIRHSDQVPDTHVAWRLCDTRSVLVASPGYLAQRGQPDSPQALAQHDCLHYPRSGDTPTWTFERGTERLTIPVRGPLAANNSEALRDAALADLGIALLPDFSAQASLRSGQLQQVLPEWANVGPFARQLYAIRPYSAHVPLAVTALVQHLRQSLAGGFDLHPLQPP</sequence>
<protein>
    <submittedName>
        <fullName evidence="6">LysR family transcriptional regulator</fullName>
    </submittedName>
</protein>
<dbReference type="PROSITE" id="PS50931">
    <property type="entry name" value="HTH_LYSR"/>
    <property type="match status" value="1"/>
</dbReference>